<dbReference type="SUPFAM" id="SSF48726">
    <property type="entry name" value="Immunoglobulin"/>
    <property type="match status" value="1"/>
</dbReference>
<evidence type="ECO:0000256" key="2">
    <source>
        <dbReference type="ARBA" id="ARBA00023319"/>
    </source>
</evidence>
<dbReference type="GO" id="GO:0006955">
    <property type="term" value="P:immune response"/>
    <property type="evidence" value="ECO:0007669"/>
    <property type="project" value="TreeGrafter"/>
</dbReference>
<dbReference type="PANTHER" id="PTHR16675">
    <property type="entry name" value="MHC CLASS I-RELATED"/>
    <property type="match status" value="1"/>
</dbReference>
<sequence>ILTCLITGFYPKIVKMSLRKFGTEIPDHLITSSGIRPNHNGTYQLRKSVEIQEDDSADFNCYVTHSSLTEPVIKQWGKYNPTLLIYSSVSSLLNYIYFRGEFFHFQKFYDQLQKNTLRSRFI</sequence>
<dbReference type="SMART" id="SM00407">
    <property type="entry name" value="IGc1"/>
    <property type="match status" value="1"/>
</dbReference>
<dbReference type="Pfam" id="PF07654">
    <property type="entry name" value="C1-set"/>
    <property type="match status" value="1"/>
</dbReference>
<dbReference type="Gene3D" id="2.60.40.10">
    <property type="entry name" value="Immunoglobulins"/>
    <property type="match status" value="1"/>
</dbReference>
<name>A0A8B9JF56_ASTMX</name>
<dbReference type="InterPro" id="IPR013783">
    <property type="entry name" value="Ig-like_fold"/>
</dbReference>
<dbReference type="AlphaFoldDB" id="A0A8B9JF56"/>
<evidence type="ECO:0000313" key="5">
    <source>
        <dbReference type="Proteomes" id="UP000694621"/>
    </source>
</evidence>
<feature type="domain" description="Ig-like" evidence="3">
    <location>
        <begin position="1"/>
        <end position="73"/>
    </location>
</feature>
<dbReference type="InterPro" id="IPR003597">
    <property type="entry name" value="Ig_C1-set"/>
</dbReference>
<organism evidence="4 5">
    <name type="scientific">Astyanax mexicanus</name>
    <name type="common">Blind cave fish</name>
    <name type="synonym">Astyanax fasciatus mexicanus</name>
    <dbReference type="NCBI Taxonomy" id="7994"/>
    <lineage>
        <taxon>Eukaryota</taxon>
        <taxon>Metazoa</taxon>
        <taxon>Chordata</taxon>
        <taxon>Craniata</taxon>
        <taxon>Vertebrata</taxon>
        <taxon>Euteleostomi</taxon>
        <taxon>Actinopterygii</taxon>
        <taxon>Neopterygii</taxon>
        <taxon>Teleostei</taxon>
        <taxon>Ostariophysi</taxon>
        <taxon>Characiformes</taxon>
        <taxon>Characoidei</taxon>
        <taxon>Acestrorhamphidae</taxon>
        <taxon>Acestrorhamphinae</taxon>
        <taxon>Astyanax</taxon>
    </lineage>
</organism>
<dbReference type="GO" id="GO:0009897">
    <property type="term" value="C:external side of plasma membrane"/>
    <property type="evidence" value="ECO:0007669"/>
    <property type="project" value="TreeGrafter"/>
</dbReference>
<dbReference type="InterPro" id="IPR007110">
    <property type="entry name" value="Ig-like_dom"/>
</dbReference>
<evidence type="ECO:0000256" key="1">
    <source>
        <dbReference type="ARBA" id="ARBA00023180"/>
    </source>
</evidence>
<protein>
    <recommendedName>
        <fullName evidence="3">Ig-like domain-containing protein</fullName>
    </recommendedName>
</protein>
<keyword evidence="1" id="KW-0325">Glycoprotein</keyword>
<dbReference type="PROSITE" id="PS00290">
    <property type="entry name" value="IG_MHC"/>
    <property type="match status" value="1"/>
</dbReference>
<dbReference type="PROSITE" id="PS50835">
    <property type="entry name" value="IG_LIKE"/>
    <property type="match status" value="1"/>
</dbReference>
<accession>A0A8B9JF56</accession>
<dbReference type="InterPro" id="IPR003006">
    <property type="entry name" value="Ig/MHC_CS"/>
</dbReference>
<proteinExistence type="predicted"/>
<reference evidence="4" key="1">
    <citation type="submission" date="2025-08" db="UniProtKB">
        <authorList>
            <consortium name="Ensembl"/>
        </authorList>
    </citation>
    <scope>IDENTIFICATION</scope>
</reference>
<dbReference type="Ensembl" id="ENSAMXT00005022767.1">
    <property type="protein sequence ID" value="ENSAMXP00005020595.1"/>
    <property type="gene ID" value="ENSAMXG00005010671.1"/>
</dbReference>
<evidence type="ECO:0000259" key="3">
    <source>
        <dbReference type="PROSITE" id="PS50835"/>
    </source>
</evidence>
<dbReference type="InterPro" id="IPR036179">
    <property type="entry name" value="Ig-like_dom_sf"/>
</dbReference>
<dbReference type="InterPro" id="IPR050208">
    <property type="entry name" value="MHC_class-I_related"/>
</dbReference>
<dbReference type="Proteomes" id="UP000694621">
    <property type="component" value="Unplaced"/>
</dbReference>
<dbReference type="GO" id="GO:0005615">
    <property type="term" value="C:extracellular space"/>
    <property type="evidence" value="ECO:0007669"/>
    <property type="project" value="TreeGrafter"/>
</dbReference>
<dbReference type="PANTHER" id="PTHR16675:SF193">
    <property type="entry name" value="LOC571647 PROTEIN-RELATED"/>
    <property type="match status" value="1"/>
</dbReference>
<evidence type="ECO:0000313" key="4">
    <source>
        <dbReference type="Ensembl" id="ENSAMXP00005020595.1"/>
    </source>
</evidence>
<keyword evidence="2" id="KW-0393">Immunoglobulin domain</keyword>